<protein>
    <submittedName>
        <fullName evidence="2">STAS-like domain-containing protein</fullName>
    </submittedName>
</protein>
<name>A0A7T0BX61_9BACT</name>
<dbReference type="Proteomes" id="UP000594688">
    <property type="component" value="Chromosome"/>
</dbReference>
<dbReference type="EMBL" id="CP048685">
    <property type="protein sequence ID" value="QPJ62543.1"/>
    <property type="molecule type" value="Genomic_DNA"/>
</dbReference>
<dbReference type="AlphaFoldDB" id="A0A7T0BX61"/>
<feature type="domain" description="DUF4325" evidence="1">
    <location>
        <begin position="18"/>
        <end position="79"/>
    </location>
</feature>
<evidence type="ECO:0000313" key="2">
    <source>
        <dbReference type="EMBL" id="QPJ62543.1"/>
    </source>
</evidence>
<evidence type="ECO:0000259" key="1">
    <source>
        <dbReference type="Pfam" id="PF14213"/>
    </source>
</evidence>
<dbReference type="Pfam" id="PF14213">
    <property type="entry name" value="DUF4325"/>
    <property type="match status" value="1"/>
</dbReference>
<dbReference type="KEGG" id="nli:G3M70_11945"/>
<organism evidence="2 3">
    <name type="scientific">Candidatus Nitronauta litoralis</name>
    <dbReference type="NCBI Taxonomy" id="2705533"/>
    <lineage>
        <taxon>Bacteria</taxon>
        <taxon>Pseudomonadati</taxon>
        <taxon>Nitrospinota/Tectimicrobiota group</taxon>
        <taxon>Nitrospinota</taxon>
        <taxon>Nitrospinia</taxon>
        <taxon>Nitrospinales</taxon>
        <taxon>Nitrospinaceae</taxon>
        <taxon>Candidatus Nitronauta</taxon>
    </lineage>
</organism>
<proteinExistence type="predicted"/>
<accession>A0A7T0BX61</accession>
<dbReference type="InterPro" id="IPR025474">
    <property type="entry name" value="DUF4325"/>
</dbReference>
<sequence length="116" mass="13179">MRIKLSELCGPRCAGLDDGQKVYEQLFTELIEKRSVDLDFSGVELVFSPFLMGALGKLLNHFEKETVMQRVSFCNITEEHLRTVNDFLNRADQQATEQSDAETMQSLFEEDGIGDI</sequence>
<gene>
    <name evidence="2" type="ORF">G3M70_11945</name>
</gene>
<evidence type="ECO:0000313" key="3">
    <source>
        <dbReference type="Proteomes" id="UP000594688"/>
    </source>
</evidence>
<reference evidence="2 3" key="1">
    <citation type="submission" date="2020-02" db="EMBL/GenBank/DDBJ databases">
        <title>Genomic and physiological characterization of two novel Nitrospinaceae genera.</title>
        <authorList>
            <person name="Mueller A.J."/>
            <person name="Jung M.-Y."/>
            <person name="Strachan C.R."/>
            <person name="Herbold C.W."/>
            <person name="Kirkegaard R.H."/>
            <person name="Daims H."/>
        </authorList>
    </citation>
    <scope>NUCLEOTIDE SEQUENCE [LARGE SCALE GENOMIC DNA]</scope>
    <source>
        <strain evidence="2">EB</strain>
    </source>
</reference>